<dbReference type="STRING" id="1189621.A3SI_03985"/>
<protein>
    <submittedName>
        <fullName evidence="2">Uncharacterized protein</fullName>
    </submittedName>
</protein>
<keyword evidence="3" id="KW-1185">Reference proteome</keyword>
<comment type="caution">
    <text evidence="2">The sequence shown here is derived from an EMBL/GenBank/DDBJ whole genome shotgun (WGS) entry which is preliminary data.</text>
</comment>
<proteinExistence type="predicted"/>
<feature type="chain" id="PRO_5003701600" evidence="1">
    <location>
        <begin position="19"/>
        <end position="134"/>
    </location>
</feature>
<reference evidence="2 3" key="1">
    <citation type="submission" date="2012-05" db="EMBL/GenBank/DDBJ databases">
        <title>Genome sequence of Nitritalea halalkaliphila LW7.</title>
        <authorList>
            <person name="Jangir P.K."/>
            <person name="Singh A."/>
            <person name="Shivaji S."/>
            <person name="Sharma R."/>
        </authorList>
    </citation>
    <scope>NUCLEOTIDE SEQUENCE [LARGE SCALE GENOMIC DNA]</scope>
    <source>
        <strain evidence="2 3">LW7</strain>
    </source>
</reference>
<dbReference type="RefSeq" id="WP_009053620.1">
    <property type="nucleotide sequence ID" value="NZ_AJYA01000007.1"/>
</dbReference>
<keyword evidence="1" id="KW-0732">Signal</keyword>
<organism evidence="2 3">
    <name type="scientific">Nitritalea halalkaliphila LW7</name>
    <dbReference type="NCBI Taxonomy" id="1189621"/>
    <lineage>
        <taxon>Bacteria</taxon>
        <taxon>Pseudomonadati</taxon>
        <taxon>Bacteroidota</taxon>
        <taxon>Cytophagia</taxon>
        <taxon>Cytophagales</taxon>
        <taxon>Cyclobacteriaceae</taxon>
        <taxon>Nitritalea</taxon>
    </lineage>
</organism>
<dbReference type="EMBL" id="AJYA01000007">
    <property type="protein sequence ID" value="EIM78399.1"/>
    <property type="molecule type" value="Genomic_DNA"/>
</dbReference>
<dbReference type="PROSITE" id="PS51257">
    <property type="entry name" value="PROKAR_LIPOPROTEIN"/>
    <property type="match status" value="1"/>
</dbReference>
<evidence type="ECO:0000313" key="3">
    <source>
        <dbReference type="Proteomes" id="UP000005551"/>
    </source>
</evidence>
<gene>
    <name evidence="2" type="ORF">A3SI_03985</name>
</gene>
<feature type="signal peptide" evidence="1">
    <location>
        <begin position="1"/>
        <end position="18"/>
    </location>
</feature>
<dbReference type="AlphaFoldDB" id="I5C997"/>
<evidence type="ECO:0000256" key="1">
    <source>
        <dbReference type="SAM" id="SignalP"/>
    </source>
</evidence>
<dbReference type="OrthoDB" id="1433169at2"/>
<sequence>MKILSYSFLFLALLVVSACGPSGNSYSIRTEALELKAEGPLFEGSNMAQASWEFDVAELLSQNQIDGSTITRAQISGIQIQYKGEPIDMQKVVLEVTSKSVDMSRIASTRERLWWIVRWIWASPKSNRTSPMAL</sequence>
<dbReference type="Proteomes" id="UP000005551">
    <property type="component" value="Unassembled WGS sequence"/>
</dbReference>
<name>I5C997_9BACT</name>
<evidence type="ECO:0000313" key="2">
    <source>
        <dbReference type="EMBL" id="EIM78399.1"/>
    </source>
</evidence>
<accession>I5C997</accession>